<dbReference type="GO" id="GO:0005576">
    <property type="term" value="C:extracellular region"/>
    <property type="evidence" value="ECO:0007669"/>
    <property type="project" value="UniProtKB-SubCell"/>
</dbReference>
<keyword evidence="11" id="KW-0472">Membrane</keyword>
<dbReference type="PROSITE" id="PS50297">
    <property type="entry name" value="ANK_REP_REGION"/>
    <property type="match status" value="3"/>
</dbReference>
<dbReference type="GO" id="GO:0090729">
    <property type="term" value="F:toxin activity"/>
    <property type="evidence" value="ECO:0007669"/>
    <property type="project" value="UniProtKB-KW"/>
</dbReference>
<keyword evidence="6" id="KW-0800">Toxin</keyword>
<dbReference type="AlphaFoldDB" id="A0A8X6NKF2"/>
<dbReference type="Gene3D" id="1.25.40.20">
    <property type="entry name" value="Ankyrin repeat-containing domain"/>
    <property type="match status" value="3"/>
</dbReference>
<dbReference type="PANTHER" id="PTHR24171">
    <property type="entry name" value="ANKYRIN REPEAT DOMAIN-CONTAINING PROTEIN 39-RELATED"/>
    <property type="match status" value="1"/>
</dbReference>
<reference evidence="13" key="1">
    <citation type="submission" date="2020-08" db="EMBL/GenBank/DDBJ databases">
        <title>Multicomponent nature underlies the extraordinary mechanical properties of spider dragline silk.</title>
        <authorList>
            <person name="Kono N."/>
            <person name="Nakamura H."/>
            <person name="Mori M."/>
            <person name="Yoshida Y."/>
            <person name="Ohtoshi R."/>
            <person name="Malay A.D."/>
            <person name="Moran D.A.P."/>
            <person name="Tomita M."/>
            <person name="Numata K."/>
            <person name="Arakawa K."/>
        </authorList>
    </citation>
    <scope>NUCLEOTIDE SEQUENCE</scope>
</reference>
<sequence>MAGYQNELFAEEDSKYDPLLEAVRINNLDKTKQLLAEGADVSKMGIVKDNNCGYNEYTPLMLAAEKGYLDMVKMLLEISNIDVNQKDYYGITALHKASCEGHSEVVKELLNVKGIDINIGCRKYGITPLHNASETETVKALLESRFILINKKDNSGKTALHHAAAGGRIEFVKILLKMPGISINNKCQQSFSWKNWDPCSLDRLCVECFDELRKTNNSSRHHLDFN</sequence>
<evidence type="ECO:0000256" key="6">
    <source>
        <dbReference type="ARBA" id="ARBA00022656"/>
    </source>
</evidence>
<name>A0A8X6NKF2_NEPPI</name>
<keyword evidence="11" id="KW-1053">Target membrane</keyword>
<evidence type="ECO:0000256" key="8">
    <source>
        <dbReference type="ARBA" id="ARBA00022737"/>
    </source>
</evidence>
<dbReference type="PROSITE" id="PS50088">
    <property type="entry name" value="ANK_REPEAT"/>
    <property type="match status" value="3"/>
</dbReference>
<comment type="subcellular location">
    <subcellularLocation>
        <location evidence="2">Secreted</location>
    </subcellularLocation>
    <subcellularLocation>
        <location evidence="1">Target cell membrane</location>
    </subcellularLocation>
</comment>
<dbReference type="EMBL" id="BMAW01010177">
    <property type="protein sequence ID" value="GFT17633.1"/>
    <property type="molecule type" value="Genomic_DNA"/>
</dbReference>
<dbReference type="InterPro" id="IPR036770">
    <property type="entry name" value="Ankyrin_rpt-contain_sf"/>
</dbReference>
<evidence type="ECO:0000256" key="11">
    <source>
        <dbReference type="ARBA" id="ARBA00023298"/>
    </source>
</evidence>
<evidence type="ECO:0000256" key="12">
    <source>
        <dbReference type="PROSITE-ProRule" id="PRU00023"/>
    </source>
</evidence>
<dbReference type="OrthoDB" id="6436960at2759"/>
<dbReference type="SUPFAM" id="SSF48403">
    <property type="entry name" value="Ankyrin repeat"/>
    <property type="match status" value="1"/>
</dbReference>
<dbReference type="SMART" id="SM00248">
    <property type="entry name" value="ANK"/>
    <property type="match status" value="5"/>
</dbReference>
<evidence type="ECO:0000256" key="4">
    <source>
        <dbReference type="ARBA" id="ARBA00022525"/>
    </source>
</evidence>
<dbReference type="GO" id="GO:0044231">
    <property type="term" value="C:host cell presynaptic membrane"/>
    <property type="evidence" value="ECO:0007669"/>
    <property type="project" value="UniProtKB-KW"/>
</dbReference>
<gene>
    <name evidence="13" type="ORF">NPIL_341381</name>
</gene>
<dbReference type="GO" id="GO:0006887">
    <property type="term" value="P:exocytosis"/>
    <property type="evidence" value="ECO:0007669"/>
    <property type="project" value="UniProtKB-KW"/>
</dbReference>
<proteinExistence type="predicted"/>
<keyword evidence="5" id="KW-1052">Target cell membrane</keyword>
<evidence type="ECO:0000256" key="5">
    <source>
        <dbReference type="ARBA" id="ARBA00022537"/>
    </source>
</evidence>
<keyword evidence="9" id="KW-0638">Presynaptic neurotoxin</keyword>
<keyword evidence="4" id="KW-0964">Secreted</keyword>
<dbReference type="Proteomes" id="UP000887013">
    <property type="component" value="Unassembled WGS sequence"/>
</dbReference>
<keyword evidence="8" id="KW-0677">Repeat</keyword>
<accession>A0A8X6NKF2</accession>
<keyword evidence="14" id="KW-1185">Reference proteome</keyword>
<organism evidence="13 14">
    <name type="scientific">Nephila pilipes</name>
    <name type="common">Giant wood spider</name>
    <name type="synonym">Nephila maculata</name>
    <dbReference type="NCBI Taxonomy" id="299642"/>
    <lineage>
        <taxon>Eukaryota</taxon>
        <taxon>Metazoa</taxon>
        <taxon>Ecdysozoa</taxon>
        <taxon>Arthropoda</taxon>
        <taxon>Chelicerata</taxon>
        <taxon>Arachnida</taxon>
        <taxon>Araneae</taxon>
        <taxon>Araneomorphae</taxon>
        <taxon>Entelegynae</taxon>
        <taxon>Araneoidea</taxon>
        <taxon>Nephilidae</taxon>
        <taxon>Nephila</taxon>
    </lineage>
</organism>
<dbReference type="InterPro" id="IPR002110">
    <property type="entry name" value="Ankyrin_rpt"/>
</dbReference>
<feature type="repeat" description="ANK" evidence="12">
    <location>
        <begin position="155"/>
        <end position="177"/>
    </location>
</feature>
<evidence type="ECO:0000256" key="2">
    <source>
        <dbReference type="ARBA" id="ARBA00004613"/>
    </source>
</evidence>
<feature type="repeat" description="ANK" evidence="12">
    <location>
        <begin position="55"/>
        <end position="77"/>
    </location>
</feature>
<evidence type="ECO:0000313" key="14">
    <source>
        <dbReference type="Proteomes" id="UP000887013"/>
    </source>
</evidence>
<evidence type="ECO:0000256" key="7">
    <source>
        <dbReference type="ARBA" id="ARBA00022699"/>
    </source>
</evidence>
<evidence type="ECO:0000256" key="3">
    <source>
        <dbReference type="ARBA" id="ARBA00022483"/>
    </source>
</evidence>
<feature type="repeat" description="ANK" evidence="12">
    <location>
        <begin position="89"/>
        <end position="122"/>
    </location>
</feature>
<dbReference type="Pfam" id="PF12796">
    <property type="entry name" value="Ank_2"/>
    <property type="match status" value="2"/>
</dbReference>
<keyword evidence="10 12" id="KW-0040">ANK repeat</keyword>
<evidence type="ECO:0000256" key="9">
    <source>
        <dbReference type="ARBA" id="ARBA00023028"/>
    </source>
</evidence>
<evidence type="ECO:0000256" key="1">
    <source>
        <dbReference type="ARBA" id="ARBA00004175"/>
    </source>
</evidence>
<keyword evidence="3" id="KW-0268">Exocytosis</keyword>
<evidence type="ECO:0000256" key="10">
    <source>
        <dbReference type="ARBA" id="ARBA00023043"/>
    </source>
</evidence>
<comment type="caution">
    <text evidence="13">The sequence shown here is derived from an EMBL/GenBank/DDBJ whole genome shotgun (WGS) entry which is preliminary data.</text>
</comment>
<dbReference type="GO" id="GO:0044218">
    <property type="term" value="C:other organism cell membrane"/>
    <property type="evidence" value="ECO:0007669"/>
    <property type="project" value="UniProtKB-KW"/>
</dbReference>
<evidence type="ECO:0000313" key="13">
    <source>
        <dbReference type="EMBL" id="GFT17633.1"/>
    </source>
</evidence>
<keyword evidence="7" id="KW-0528">Neurotoxin</keyword>
<protein>
    <submittedName>
        <fullName evidence="13">Uncharacterized protein</fullName>
    </submittedName>
</protein>